<evidence type="ECO:0000259" key="1">
    <source>
        <dbReference type="PROSITE" id="PS51186"/>
    </source>
</evidence>
<dbReference type="InterPro" id="IPR016181">
    <property type="entry name" value="Acyl_CoA_acyltransferase"/>
</dbReference>
<protein>
    <submittedName>
        <fullName evidence="2">GNAT family N-acetyltransferase</fullName>
    </submittedName>
</protein>
<dbReference type="AlphaFoldDB" id="A0A553JJH1"/>
<dbReference type="GO" id="GO:0016747">
    <property type="term" value="F:acyltransferase activity, transferring groups other than amino-acyl groups"/>
    <property type="evidence" value="ECO:0007669"/>
    <property type="project" value="InterPro"/>
</dbReference>
<evidence type="ECO:0000313" key="3">
    <source>
        <dbReference type="Proteomes" id="UP000318126"/>
    </source>
</evidence>
<gene>
    <name evidence="2" type="ORF">FN961_19790</name>
</gene>
<dbReference type="Proteomes" id="UP000318126">
    <property type="component" value="Unassembled WGS sequence"/>
</dbReference>
<dbReference type="InterPro" id="IPR000182">
    <property type="entry name" value="GNAT_dom"/>
</dbReference>
<comment type="caution">
    <text evidence="2">The sequence shown here is derived from an EMBL/GenBank/DDBJ whole genome shotgun (WGS) entry which is preliminary data.</text>
</comment>
<dbReference type="PANTHER" id="PTHR43610">
    <property type="entry name" value="BLL6696 PROTEIN"/>
    <property type="match status" value="1"/>
</dbReference>
<evidence type="ECO:0000313" key="2">
    <source>
        <dbReference type="EMBL" id="TRY12601.1"/>
    </source>
</evidence>
<dbReference type="SUPFAM" id="SSF55729">
    <property type="entry name" value="Acyl-CoA N-acyltransferases (Nat)"/>
    <property type="match status" value="1"/>
</dbReference>
<proteinExistence type="predicted"/>
<accession>A0A553JJH1</accession>
<dbReference type="OrthoDB" id="5295305at2"/>
<reference evidence="3" key="1">
    <citation type="submission" date="2019-07" db="EMBL/GenBank/DDBJ databases">
        <title>Shewanella sp. YLB-08 draft genomic sequence.</title>
        <authorList>
            <person name="Yu L."/>
        </authorList>
    </citation>
    <scope>NUCLEOTIDE SEQUENCE [LARGE SCALE GENOMIC DNA]</scope>
    <source>
        <strain evidence="3">JCM 20706</strain>
    </source>
</reference>
<dbReference type="PANTHER" id="PTHR43610:SF1">
    <property type="entry name" value="N-ACETYLTRANSFERASE DOMAIN-CONTAINING PROTEIN"/>
    <property type="match status" value="1"/>
</dbReference>
<feature type="domain" description="N-acetyltransferase" evidence="1">
    <location>
        <begin position="19"/>
        <end position="180"/>
    </location>
</feature>
<name>A0A553JJH1_SHEHA</name>
<dbReference type="PROSITE" id="PS51186">
    <property type="entry name" value="GNAT"/>
    <property type="match status" value="1"/>
</dbReference>
<keyword evidence="2" id="KW-0808">Transferase</keyword>
<dbReference type="Pfam" id="PF13302">
    <property type="entry name" value="Acetyltransf_3"/>
    <property type="match status" value="1"/>
</dbReference>
<dbReference type="EMBL" id="VKGK01000030">
    <property type="protein sequence ID" value="TRY12601.1"/>
    <property type="molecule type" value="Genomic_DNA"/>
</dbReference>
<dbReference type="RefSeq" id="WP_144041913.1">
    <property type="nucleotide sequence ID" value="NZ_BMPL01000029.1"/>
</dbReference>
<organism evidence="2 3">
    <name type="scientific">Shewanella hanedai</name>
    <name type="common">Alteromonas hanedai</name>
    <dbReference type="NCBI Taxonomy" id="25"/>
    <lineage>
        <taxon>Bacteria</taxon>
        <taxon>Pseudomonadati</taxon>
        <taxon>Pseudomonadota</taxon>
        <taxon>Gammaproteobacteria</taxon>
        <taxon>Alteromonadales</taxon>
        <taxon>Shewanellaceae</taxon>
        <taxon>Shewanella</taxon>
    </lineage>
</organism>
<dbReference type="Gene3D" id="3.40.630.30">
    <property type="match status" value="1"/>
</dbReference>
<sequence>MQTTTDFNPRPITLKARDITLNPLAREDIKGFHNAGNHEGLWKWVIPNPCESLSSTEHWIANALNEQQLGHQIPFVIIDNHSKKIIGSTRYCSIRRDDRNIEIGHTFITPDFQRTHVNTQTKFLLLKHAFEILGAIRVEIKTHEKNEQSRNAILRIGAKFEGVLRNNRILPNGYVRSTAIFSITEQEWPQVKTDLQAKLDLN</sequence>
<keyword evidence="3" id="KW-1185">Reference proteome</keyword>